<proteinExistence type="predicted"/>
<feature type="compositionally biased region" description="Low complexity" evidence="1">
    <location>
        <begin position="258"/>
        <end position="290"/>
    </location>
</feature>
<feature type="signal peptide" evidence="2">
    <location>
        <begin position="1"/>
        <end position="16"/>
    </location>
</feature>
<feature type="chain" id="PRO_5012804855" description="DUF243 domain-containing protein" evidence="2">
    <location>
        <begin position="17"/>
        <end position="333"/>
    </location>
</feature>
<reference evidence="4 5" key="1">
    <citation type="submission" date="2015-12" db="EMBL/GenBank/DDBJ databases">
        <title>The genome of Folsomia candida.</title>
        <authorList>
            <person name="Faddeeva A."/>
            <person name="Derks M.F."/>
            <person name="Anvar Y."/>
            <person name="Smit S."/>
            <person name="Van Straalen N."/>
            <person name="Roelofs D."/>
        </authorList>
    </citation>
    <scope>NUCLEOTIDE SEQUENCE [LARGE SCALE GENOMIC DNA]</scope>
    <source>
        <strain evidence="4 5">VU population</strain>
        <tissue evidence="4">Whole body</tissue>
    </source>
</reference>
<dbReference type="OrthoDB" id="6376010at2759"/>
<sequence length="333" mass="35516">MKIFVVIATLVAAACAQYDYTPPQRGFNAGGGGTTERPIYGVPNHTPGEPIGPSSSQPALAPPVQAAPAHQNGGGYQQQQESAPAFTQPQVSAPTFSHQAPTFSQQSAPAFSQQSAPTFSHQSAPTFSQQAPSFSQAPAQQQEQQAESYTSKVYRHVYVHSAPDEAPDHQARTIRVPGGDKHVNIIFVKTPSTSSSHQTEVILPEQDEHKNLVYVLLKKGENTADVKIRKPAAAPQPKPQVYFIRYGAQDKQNGGGYQQQQQQPQPQQPQQQQQQQSGGQGGYQQQQSSSGGHGGQGGQGGYQQQGAPLGSIRVPNPIRTPADVPSSGYGLPL</sequence>
<dbReference type="PANTHER" id="PTHR31927">
    <property type="entry name" value="FI07246P-RELATED-RELATED"/>
    <property type="match status" value="1"/>
</dbReference>
<feature type="compositionally biased region" description="Low complexity" evidence="1">
    <location>
        <begin position="127"/>
        <end position="148"/>
    </location>
</feature>
<dbReference type="InterPro" id="IPR004145">
    <property type="entry name" value="DUF243"/>
</dbReference>
<evidence type="ECO:0000256" key="1">
    <source>
        <dbReference type="SAM" id="MobiDB-lite"/>
    </source>
</evidence>
<evidence type="ECO:0000313" key="4">
    <source>
        <dbReference type="EMBL" id="OXA59827.1"/>
    </source>
</evidence>
<gene>
    <name evidence="4" type="ORF">Fcan01_04286</name>
</gene>
<dbReference type="GO" id="GO:0062129">
    <property type="term" value="C:chitin-based extracellular matrix"/>
    <property type="evidence" value="ECO:0007669"/>
    <property type="project" value="TreeGrafter"/>
</dbReference>
<dbReference type="GO" id="GO:0040003">
    <property type="term" value="P:chitin-based cuticle development"/>
    <property type="evidence" value="ECO:0007669"/>
    <property type="project" value="TreeGrafter"/>
</dbReference>
<feature type="compositionally biased region" description="Low complexity" evidence="1">
    <location>
        <begin position="53"/>
        <end position="71"/>
    </location>
</feature>
<keyword evidence="2" id="KW-0732">Signal</keyword>
<protein>
    <recommendedName>
        <fullName evidence="3">DUF243 domain-containing protein</fullName>
    </recommendedName>
</protein>
<dbReference type="Proteomes" id="UP000198287">
    <property type="component" value="Unassembled WGS sequence"/>
</dbReference>
<feature type="compositionally biased region" description="Gly residues" evidence="1">
    <location>
        <begin position="291"/>
        <end position="303"/>
    </location>
</feature>
<dbReference type="Pfam" id="PF03103">
    <property type="entry name" value="DUF243"/>
    <property type="match status" value="1"/>
</dbReference>
<evidence type="ECO:0000256" key="2">
    <source>
        <dbReference type="SAM" id="SignalP"/>
    </source>
</evidence>
<dbReference type="AlphaFoldDB" id="A0A226ERP6"/>
<dbReference type="PANTHER" id="PTHR31927:SF13">
    <property type="entry name" value="TWEEDLEBETA"/>
    <property type="match status" value="1"/>
</dbReference>
<evidence type="ECO:0000313" key="5">
    <source>
        <dbReference type="Proteomes" id="UP000198287"/>
    </source>
</evidence>
<dbReference type="SMART" id="SM00690">
    <property type="entry name" value="DM5"/>
    <property type="match status" value="1"/>
</dbReference>
<feature type="compositionally biased region" description="Low complexity" evidence="1">
    <location>
        <begin position="103"/>
        <end position="117"/>
    </location>
</feature>
<dbReference type="PROSITE" id="PS51257">
    <property type="entry name" value="PROKAR_LIPOPROTEIN"/>
    <property type="match status" value="1"/>
</dbReference>
<feature type="compositionally biased region" description="Polar residues" evidence="1">
    <location>
        <begin position="77"/>
        <end position="102"/>
    </location>
</feature>
<keyword evidence="5" id="KW-1185">Reference proteome</keyword>
<feature type="region of interest" description="Disordered" evidence="1">
    <location>
        <begin position="22"/>
        <end position="149"/>
    </location>
</feature>
<feature type="domain" description="DUF243" evidence="3">
    <location>
        <begin position="151"/>
        <end position="249"/>
    </location>
</feature>
<dbReference type="EMBL" id="LNIX01000002">
    <property type="protein sequence ID" value="OXA59827.1"/>
    <property type="molecule type" value="Genomic_DNA"/>
</dbReference>
<accession>A0A226ERP6</accession>
<dbReference type="GO" id="GO:0008010">
    <property type="term" value="F:structural constituent of chitin-based larval cuticle"/>
    <property type="evidence" value="ECO:0007669"/>
    <property type="project" value="TreeGrafter"/>
</dbReference>
<feature type="region of interest" description="Disordered" evidence="1">
    <location>
        <begin position="250"/>
        <end position="333"/>
    </location>
</feature>
<evidence type="ECO:0000259" key="3">
    <source>
        <dbReference type="SMART" id="SM00690"/>
    </source>
</evidence>
<comment type="caution">
    <text evidence="4">The sequence shown here is derived from an EMBL/GenBank/DDBJ whole genome shotgun (WGS) entry which is preliminary data.</text>
</comment>
<name>A0A226ERP6_FOLCA</name>
<organism evidence="4 5">
    <name type="scientific">Folsomia candida</name>
    <name type="common">Springtail</name>
    <dbReference type="NCBI Taxonomy" id="158441"/>
    <lineage>
        <taxon>Eukaryota</taxon>
        <taxon>Metazoa</taxon>
        <taxon>Ecdysozoa</taxon>
        <taxon>Arthropoda</taxon>
        <taxon>Hexapoda</taxon>
        <taxon>Collembola</taxon>
        <taxon>Entomobryomorpha</taxon>
        <taxon>Isotomoidea</taxon>
        <taxon>Isotomidae</taxon>
        <taxon>Proisotominae</taxon>
        <taxon>Folsomia</taxon>
    </lineage>
</organism>